<dbReference type="EC" id="2.7.1.24" evidence="5 6"/>
<dbReference type="PANTHER" id="PTHR10695">
    <property type="entry name" value="DEPHOSPHO-COA KINASE-RELATED"/>
    <property type="match status" value="1"/>
</dbReference>
<sequence>MLIGLTGSIGSGKTQVANLMRDLGARVIDADIISRELTLPGHEGWKQIREQFGDDVLDSGNRLDRKKMAERVFNDPSAKKRLEAILHPLVFQEEKKLYEKLIASDPSSLVVIDAALLIESGNHVNMDQVVLVHSPKELAIQRVMARNGWPREKVIERLNSQMPFEEKSKFADFIIHNDGTLEELQSNTLATFRSIAKLAKQ</sequence>
<comment type="similarity">
    <text evidence="1 5">Belongs to the CoaE family.</text>
</comment>
<dbReference type="PROSITE" id="PS51219">
    <property type="entry name" value="DPCK"/>
    <property type="match status" value="1"/>
</dbReference>
<proteinExistence type="inferred from homology"/>
<dbReference type="EMBL" id="CP048620">
    <property type="protein sequence ID" value="QPJ65944.1"/>
    <property type="molecule type" value="Genomic_DNA"/>
</dbReference>
<evidence type="ECO:0000256" key="1">
    <source>
        <dbReference type="ARBA" id="ARBA00009018"/>
    </source>
</evidence>
<keyword evidence="5 7" id="KW-0808">Transferase</keyword>
<dbReference type="SUPFAM" id="SSF52540">
    <property type="entry name" value="P-loop containing nucleoside triphosphate hydrolases"/>
    <property type="match status" value="1"/>
</dbReference>
<dbReference type="HAMAP" id="MF_00376">
    <property type="entry name" value="Dephospho_CoA_kinase"/>
    <property type="match status" value="1"/>
</dbReference>
<reference evidence="8" key="1">
    <citation type="submission" date="2020-02" db="EMBL/GenBank/DDBJ databases">
        <title>Genomic and physiological characterization of two novel Nitrospinaceae genera.</title>
        <authorList>
            <person name="Mueller A.J."/>
            <person name="Jung M.-Y."/>
            <person name="Strachan C.R."/>
            <person name="Herbold C.W."/>
            <person name="Kirkegaard R.H."/>
            <person name="Daims H."/>
        </authorList>
    </citation>
    <scope>NUCLEOTIDE SEQUENCE [LARGE SCALE GENOMIC DNA]</scope>
</reference>
<comment type="pathway">
    <text evidence="5">Cofactor biosynthesis; coenzyme A biosynthesis; CoA from (R)-pantothenate: step 5/5.</text>
</comment>
<keyword evidence="5" id="KW-0963">Cytoplasm</keyword>
<dbReference type="InterPro" id="IPR027417">
    <property type="entry name" value="P-loop_NTPase"/>
</dbReference>
<dbReference type="CDD" id="cd02022">
    <property type="entry name" value="DPCK"/>
    <property type="match status" value="1"/>
</dbReference>
<name>A0A7T0G426_9BACT</name>
<dbReference type="GO" id="GO:0005737">
    <property type="term" value="C:cytoplasm"/>
    <property type="evidence" value="ECO:0007669"/>
    <property type="project" value="UniProtKB-SubCell"/>
</dbReference>
<evidence type="ECO:0000256" key="6">
    <source>
        <dbReference type="NCBIfam" id="TIGR00152"/>
    </source>
</evidence>
<feature type="binding site" evidence="5">
    <location>
        <begin position="10"/>
        <end position="15"/>
    </location>
    <ligand>
        <name>ATP</name>
        <dbReference type="ChEBI" id="CHEBI:30616"/>
    </ligand>
</feature>
<dbReference type="Proteomes" id="UP000594464">
    <property type="component" value="Chromosome"/>
</dbReference>
<dbReference type="GO" id="GO:0015937">
    <property type="term" value="P:coenzyme A biosynthetic process"/>
    <property type="evidence" value="ECO:0007669"/>
    <property type="project" value="UniProtKB-UniRule"/>
</dbReference>
<comment type="function">
    <text evidence="5">Catalyzes the phosphorylation of the 3'-hydroxyl group of dephosphocoenzyme A to form coenzyme A.</text>
</comment>
<dbReference type="NCBIfam" id="TIGR00152">
    <property type="entry name" value="dephospho-CoA kinase"/>
    <property type="match status" value="1"/>
</dbReference>
<dbReference type="AlphaFoldDB" id="A0A7T0G426"/>
<protein>
    <recommendedName>
        <fullName evidence="5 6">Dephospho-CoA kinase</fullName>
        <ecNumber evidence="5 6">2.7.1.24</ecNumber>
    </recommendedName>
    <alternativeName>
        <fullName evidence="5">Dephosphocoenzyme A kinase</fullName>
    </alternativeName>
</protein>
<organism evidence="7 8">
    <name type="scientific">Candidatus Nitrohelix vancouverensis</name>
    <dbReference type="NCBI Taxonomy" id="2705534"/>
    <lineage>
        <taxon>Bacteria</taxon>
        <taxon>Pseudomonadati</taxon>
        <taxon>Nitrospinota/Tectimicrobiota group</taxon>
        <taxon>Nitrospinota</taxon>
        <taxon>Nitrospinia</taxon>
        <taxon>Nitrospinales</taxon>
        <taxon>Nitrospinaceae</taxon>
        <taxon>Candidatus Nitrohelix</taxon>
    </lineage>
</organism>
<dbReference type="KEGG" id="nva:G3M78_11290"/>
<keyword evidence="3 5" id="KW-0067">ATP-binding</keyword>
<keyword evidence="4 5" id="KW-0173">Coenzyme A biosynthesis</keyword>
<dbReference type="InterPro" id="IPR001977">
    <property type="entry name" value="Depp_CoAkinase"/>
</dbReference>
<gene>
    <name evidence="5" type="primary">coaE</name>
    <name evidence="7" type="ORF">G3M78_11290</name>
</gene>
<accession>A0A7T0G426</accession>
<dbReference type="GO" id="GO:0004140">
    <property type="term" value="F:dephospho-CoA kinase activity"/>
    <property type="evidence" value="ECO:0007669"/>
    <property type="project" value="UniProtKB-UniRule"/>
</dbReference>
<evidence type="ECO:0000256" key="2">
    <source>
        <dbReference type="ARBA" id="ARBA00022741"/>
    </source>
</evidence>
<evidence type="ECO:0000256" key="5">
    <source>
        <dbReference type="HAMAP-Rule" id="MF_00376"/>
    </source>
</evidence>
<dbReference type="Gene3D" id="3.40.50.300">
    <property type="entry name" value="P-loop containing nucleotide triphosphate hydrolases"/>
    <property type="match status" value="1"/>
</dbReference>
<keyword evidence="5 7" id="KW-0418">Kinase</keyword>
<evidence type="ECO:0000256" key="3">
    <source>
        <dbReference type="ARBA" id="ARBA00022840"/>
    </source>
</evidence>
<dbReference type="PANTHER" id="PTHR10695:SF46">
    <property type="entry name" value="BIFUNCTIONAL COENZYME A SYNTHASE-RELATED"/>
    <property type="match status" value="1"/>
</dbReference>
<evidence type="ECO:0000256" key="4">
    <source>
        <dbReference type="ARBA" id="ARBA00022993"/>
    </source>
</evidence>
<evidence type="ECO:0000313" key="8">
    <source>
        <dbReference type="Proteomes" id="UP000594464"/>
    </source>
</evidence>
<comment type="subcellular location">
    <subcellularLocation>
        <location evidence="5">Cytoplasm</location>
    </subcellularLocation>
</comment>
<dbReference type="Pfam" id="PF01121">
    <property type="entry name" value="CoaE"/>
    <property type="match status" value="1"/>
</dbReference>
<keyword evidence="2 5" id="KW-0547">Nucleotide-binding</keyword>
<dbReference type="GO" id="GO:0005524">
    <property type="term" value="F:ATP binding"/>
    <property type="evidence" value="ECO:0007669"/>
    <property type="project" value="UniProtKB-UniRule"/>
</dbReference>
<evidence type="ECO:0000313" key="7">
    <source>
        <dbReference type="EMBL" id="QPJ65944.1"/>
    </source>
</evidence>
<comment type="catalytic activity">
    <reaction evidence="5">
        <text>3'-dephospho-CoA + ATP = ADP + CoA + H(+)</text>
        <dbReference type="Rhea" id="RHEA:18245"/>
        <dbReference type="ChEBI" id="CHEBI:15378"/>
        <dbReference type="ChEBI" id="CHEBI:30616"/>
        <dbReference type="ChEBI" id="CHEBI:57287"/>
        <dbReference type="ChEBI" id="CHEBI:57328"/>
        <dbReference type="ChEBI" id="CHEBI:456216"/>
        <dbReference type="EC" id="2.7.1.24"/>
    </reaction>
</comment>
<dbReference type="UniPathway" id="UPA00241">
    <property type="reaction ID" value="UER00356"/>
</dbReference>